<sequence>MTSDVSSDFCVGLDFIKKPVVAELVYAKFVGAQSHVGCGSCFSIVIQDDEILITLIFLDNLDLLKCGMLSVYHYQLI</sequence>
<dbReference type="AlphaFoldDB" id="A0A8X6KQE6"/>
<reference evidence="1" key="1">
    <citation type="submission" date="2020-07" db="EMBL/GenBank/DDBJ databases">
        <title>Multicomponent nature underlies the extraordinary mechanical properties of spider dragline silk.</title>
        <authorList>
            <person name="Kono N."/>
            <person name="Nakamura H."/>
            <person name="Mori M."/>
            <person name="Yoshida Y."/>
            <person name="Ohtoshi R."/>
            <person name="Malay A.D."/>
            <person name="Moran D.A.P."/>
            <person name="Tomita M."/>
            <person name="Numata K."/>
            <person name="Arakawa K."/>
        </authorList>
    </citation>
    <scope>NUCLEOTIDE SEQUENCE</scope>
</reference>
<dbReference type="Proteomes" id="UP000887116">
    <property type="component" value="Unassembled WGS sequence"/>
</dbReference>
<protein>
    <submittedName>
        <fullName evidence="1">Uncharacterized protein</fullName>
    </submittedName>
</protein>
<gene>
    <name evidence="1" type="ORF">TNCT_648071</name>
</gene>
<comment type="caution">
    <text evidence="1">The sequence shown here is derived from an EMBL/GenBank/DDBJ whole genome shotgun (WGS) entry which is preliminary data.</text>
</comment>
<name>A0A8X6KQE6_TRICU</name>
<organism evidence="1 2">
    <name type="scientific">Trichonephila clavata</name>
    <name type="common">Joro spider</name>
    <name type="synonym">Nephila clavata</name>
    <dbReference type="NCBI Taxonomy" id="2740835"/>
    <lineage>
        <taxon>Eukaryota</taxon>
        <taxon>Metazoa</taxon>
        <taxon>Ecdysozoa</taxon>
        <taxon>Arthropoda</taxon>
        <taxon>Chelicerata</taxon>
        <taxon>Arachnida</taxon>
        <taxon>Araneae</taxon>
        <taxon>Araneomorphae</taxon>
        <taxon>Entelegynae</taxon>
        <taxon>Araneoidea</taxon>
        <taxon>Nephilidae</taxon>
        <taxon>Trichonephila</taxon>
    </lineage>
</organism>
<proteinExistence type="predicted"/>
<accession>A0A8X6KQE6</accession>
<evidence type="ECO:0000313" key="1">
    <source>
        <dbReference type="EMBL" id="GFQ81319.1"/>
    </source>
</evidence>
<dbReference type="EMBL" id="BMAO01002522">
    <property type="protein sequence ID" value="GFQ81319.1"/>
    <property type="molecule type" value="Genomic_DNA"/>
</dbReference>
<evidence type="ECO:0000313" key="2">
    <source>
        <dbReference type="Proteomes" id="UP000887116"/>
    </source>
</evidence>
<keyword evidence="2" id="KW-1185">Reference proteome</keyword>